<dbReference type="SUPFAM" id="SSF53335">
    <property type="entry name" value="S-adenosyl-L-methionine-dependent methyltransferases"/>
    <property type="match status" value="1"/>
</dbReference>
<comment type="function">
    <text evidence="5">Methyltransferase required for the conversion of demethylmenaquinol (DMKH2) to menaquinol (MKH2).</text>
</comment>
<evidence type="ECO:0000313" key="8">
    <source>
        <dbReference type="Proteomes" id="UP001229955"/>
    </source>
</evidence>
<accession>A0AA49JVU5</accession>
<evidence type="ECO:0000256" key="1">
    <source>
        <dbReference type="ARBA" id="ARBA00022428"/>
    </source>
</evidence>
<accession>A0AA49Q7L8</accession>
<dbReference type="EMBL" id="CP130612">
    <property type="protein sequence ID" value="WKW12946.1"/>
    <property type="molecule type" value="Genomic_DNA"/>
</dbReference>
<evidence type="ECO:0000256" key="4">
    <source>
        <dbReference type="ARBA" id="ARBA00022691"/>
    </source>
</evidence>
<comment type="pathway">
    <text evidence="5">Quinol/quinone metabolism; menaquinone biosynthesis; menaquinol from 1,4-dihydroxy-2-naphthoate: step 2/2.</text>
</comment>
<dbReference type="Pfam" id="PF01209">
    <property type="entry name" value="Ubie_methyltran"/>
    <property type="match status" value="1"/>
</dbReference>
<evidence type="ECO:0000313" key="7">
    <source>
        <dbReference type="EMBL" id="WKW15853.1"/>
    </source>
</evidence>
<sequence length="251" mass="27488">MTTALDQEAREADAAAQGASVQGKRTYVQRIFSEIAPRYDLLNRLLSLGIDRRWRKVALKRLSWTQSPRGVYLDLCAGTLDVGTELSKREGFEGKIVGADFAQPMLQAGVGKAPREVLVPVVADAMALPFRKDAFDGAIVAFGIRNVADLGAGLREVHRVLKPGARFVILEFSTPRVPLVRAAYLFYFHRILPLIGRAISGHKTAYTYLPKSVANFPETEKLAAAMTAAGFRDVTWETLTFGISAVHVGTK</sequence>
<name>A0AA49JVU5_9BACT</name>
<keyword evidence="8" id="KW-1185">Reference proteome</keyword>
<feature type="binding site" evidence="5">
    <location>
        <begin position="124"/>
        <end position="125"/>
    </location>
    <ligand>
        <name>S-adenosyl-L-methionine</name>
        <dbReference type="ChEBI" id="CHEBI:59789"/>
    </ligand>
</feature>
<dbReference type="PROSITE" id="PS51608">
    <property type="entry name" value="SAM_MT_UBIE"/>
    <property type="match status" value="1"/>
</dbReference>
<dbReference type="KEGG" id="pspc:Strain318_002256"/>
<dbReference type="PANTHER" id="PTHR43591">
    <property type="entry name" value="METHYLTRANSFERASE"/>
    <property type="match status" value="1"/>
</dbReference>
<evidence type="ECO:0000313" key="6">
    <source>
        <dbReference type="EMBL" id="WKW12946.1"/>
    </source>
</evidence>
<dbReference type="PROSITE" id="PS01184">
    <property type="entry name" value="UBIE_2"/>
    <property type="match status" value="1"/>
</dbReference>
<comment type="similarity">
    <text evidence="5">Belongs to the class I-like SAM-binding methyltransferase superfamily. MenG/UbiE family.</text>
</comment>
<feature type="binding site" evidence="5">
    <location>
        <position position="79"/>
    </location>
    <ligand>
        <name>S-adenosyl-L-methionine</name>
        <dbReference type="ChEBI" id="CHEBI:59789"/>
    </ligand>
</feature>
<dbReference type="HAMAP" id="MF_01813">
    <property type="entry name" value="MenG_UbiE_methyltr"/>
    <property type="match status" value="1"/>
</dbReference>
<reference evidence="6" key="1">
    <citation type="submission" date="2023-07" db="EMBL/GenBank/DDBJ databases">
        <authorList>
            <person name="Haufschild T."/>
            <person name="Kallscheuer N."/>
            <person name="Hammer J."/>
            <person name="Kohn T."/>
            <person name="Kabuu M."/>
            <person name="Jogler M."/>
            <person name="Wohfarth N."/>
            <person name="Heuer A."/>
            <person name="Rohde M."/>
            <person name="van Teeseling M.C.F."/>
            <person name="Jogler C."/>
        </authorList>
    </citation>
    <scope>NUCLEOTIDE SEQUENCE</scope>
    <source>
        <strain evidence="6">Strain 138</strain>
        <strain evidence="7">Strain 318</strain>
    </source>
</reference>
<dbReference type="NCBIfam" id="NF001244">
    <property type="entry name" value="PRK00216.1-5"/>
    <property type="match status" value="1"/>
</dbReference>
<evidence type="ECO:0000256" key="5">
    <source>
        <dbReference type="HAMAP-Rule" id="MF_01813"/>
    </source>
</evidence>
<dbReference type="PANTHER" id="PTHR43591:SF24">
    <property type="entry name" value="2-METHOXY-6-POLYPRENYL-1,4-BENZOQUINOL METHYLASE, MITOCHONDRIAL"/>
    <property type="match status" value="1"/>
</dbReference>
<dbReference type="CDD" id="cd02440">
    <property type="entry name" value="AdoMet_MTases"/>
    <property type="match status" value="1"/>
</dbReference>
<feature type="binding site" evidence="5">
    <location>
        <position position="100"/>
    </location>
    <ligand>
        <name>S-adenosyl-L-methionine</name>
        <dbReference type="ChEBI" id="CHEBI:59789"/>
    </ligand>
</feature>
<dbReference type="Proteomes" id="UP001229955">
    <property type="component" value="Chromosome"/>
</dbReference>
<dbReference type="RefSeq" id="WP_367885813.1">
    <property type="nucleotide sequence ID" value="NZ_CP130612.1"/>
</dbReference>
<dbReference type="GO" id="GO:0008425">
    <property type="term" value="F:2-methoxy-6-polyprenyl-1,4-benzoquinol methyltransferase activity"/>
    <property type="evidence" value="ECO:0007669"/>
    <property type="project" value="TreeGrafter"/>
</dbReference>
<dbReference type="Gene3D" id="3.40.50.150">
    <property type="entry name" value="Vaccinia Virus protein VP39"/>
    <property type="match status" value="1"/>
</dbReference>
<dbReference type="EMBL" id="CP130613">
    <property type="protein sequence ID" value="WKW15853.1"/>
    <property type="molecule type" value="Genomic_DNA"/>
</dbReference>
<keyword evidence="2 5" id="KW-0489">Methyltransferase</keyword>
<dbReference type="AlphaFoldDB" id="A0AA49JVU5"/>
<dbReference type="GO" id="GO:0043770">
    <property type="term" value="F:demethylmenaquinone methyltransferase activity"/>
    <property type="evidence" value="ECO:0007669"/>
    <property type="project" value="UniProtKB-UniRule"/>
</dbReference>
<dbReference type="NCBIfam" id="TIGR01934">
    <property type="entry name" value="MenG_MenH_UbiE"/>
    <property type="match status" value="1"/>
</dbReference>
<keyword evidence="4 5" id="KW-0949">S-adenosyl-L-methionine</keyword>
<proteinExistence type="inferred from homology"/>
<evidence type="ECO:0000256" key="3">
    <source>
        <dbReference type="ARBA" id="ARBA00022679"/>
    </source>
</evidence>
<dbReference type="InterPro" id="IPR023576">
    <property type="entry name" value="UbiE/COQ5_MeTrFase_CS"/>
</dbReference>
<keyword evidence="1 5" id="KW-0474">Menaquinone biosynthesis</keyword>
<dbReference type="InterPro" id="IPR004033">
    <property type="entry name" value="UbiE/COQ5_MeTrFase"/>
</dbReference>
<evidence type="ECO:0000256" key="2">
    <source>
        <dbReference type="ARBA" id="ARBA00022603"/>
    </source>
</evidence>
<gene>
    <name evidence="6" type="primary">ubiE</name>
    <name evidence="5" type="synonym">menG</name>
    <name evidence="6" type="ORF">Strain138_002257</name>
    <name evidence="7" type="ORF">Strain318_002256</name>
</gene>
<dbReference type="GO" id="GO:0032259">
    <property type="term" value="P:methylation"/>
    <property type="evidence" value="ECO:0007669"/>
    <property type="project" value="UniProtKB-KW"/>
</dbReference>
<comment type="catalytic activity">
    <reaction evidence="5">
        <text>a 2-demethylmenaquinol + S-adenosyl-L-methionine = a menaquinol + S-adenosyl-L-homocysteine + H(+)</text>
        <dbReference type="Rhea" id="RHEA:42640"/>
        <dbReference type="Rhea" id="RHEA-COMP:9539"/>
        <dbReference type="Rhea" id="RHEA-COMP:9563"/>
        <dbReference type="ChEBI" id="CHEBI:15378"/>
        <dbReference type="ChEBI" id="CHEBI:18151"/>
        <dbReference type="ChEBI" id="CHEBI:55437"/>
        <dbReference type="ChEBI" id="CHEBI:57856"/>
        <dbReference type="ChEBI" id="CHEBI:59789"/>
        <dbReference type="EC" id="2.1.1.163"/>
    </reaction>
</comment>
<comment type="caution">
    <text evidence="5">Lacks conserved residue(s) required for the propagation of feature annotation.</text>
</comment>
<dbReference type="EC" id="2.1.1.163" evidence="5"/>
<dbReference type="PROSITE" id="PS01183">
    <property type="entry name" value="UBIE_1"/>
    <property type="match status" value="1"/>
</dbReference>
<dbReference type="GO" id="GO:0009234">
    <property type="term" value="P:menaquinone biosynthetic process"/>
    <property type="evidence" value="ECO:0007669"/>
    <property type="project" value="UniProtKB-UniRule"/>
</dbReference>
<keyword evidence="3 5" id="KW-0808">Transferase</keyword>
<dbReference type="InterPro" id="IPR029063">
    <property type="entry name" value="SAM-dependent_MTases_sf"/>
</dbReference>
<protein>
    <recommendedName>
        <fullName evidence="5">Demethylmenaquinone methyltransferase</fullName>
        <ecNumber evidence="5">2.1.1.163</ecNumber>
    </recommendedName>
</protein>
<organism evidence="6">
    <name type="scientific">Pseudogemmatithrix spongiicola</name>
    <dbReference type="NCBI Taxonomy" id="3062599"/>
    <lineage>
        <taxon>Bacteria</taxon>
        <taxon>Pseudomonadati</taxon>
        <taxon>Gemmatimonadota</taxon>
        <taxon>Gemmatimonadia</taxon>
        <taxon>Gemmatimonadales</taxon>
        <taxon>Gemmatimonadaceae</taxon>
        <taxon>Pseudogemmatithrix</taxon>
    </lineage>
</organism>